<gene>
    <name evidence="1" type="ORF">A2074_02400</name>
</gene>
<accession>A0A1F2UKY2</accession>
<organism evidence="1 2">
    <name type="scientific">Candidatus Aquicultor primus</name>
    <dbReference type="NCBI Taxonomy" id="1797195"/>
    <lineage>
        <taxon>Bacteria</taxon>
        <taxon>Bacillati</taxon>
        <taxon>Actinomycetota</taxon>
        <taxon>Candidatus Aquicultoria</taxon>
        <taxon>Candidatus Aquicultorales</taxon>
        <taxon>Candidatus Aquicultoraceae</taxon>
        <taxon>Candidatus Aquicultor</taxon>
    </lineage>
</organism>
<protein>
    <submittedName>
        <fullName evidence="1">Uncharacterized protein</fullName>
    </submittedName>
</protein>
<name>A0A1F2UKY2_9ACTN</name>
<dbReference type="Proteomes" id="UP000178086">
    <property type="component" value="Unassembled WGS sequence"/>
</dbReference>
<dbReference type="AlphaFoldDB" id="A0A1F2UKY2"/>
<sequence>MSEAIALNIDSEARGEQRVDRAGLVTGAKEYRMTEVFRTNQININLPEDSSDLEPKIVFFAARI</sequence>
<evidence type="ECO:0000313" key="1">
    <source>
        <dbReference type="EMBL" id="OFW33641.1"/>
    </source>
</evidence>
<reference evidence="1 2" key="1">
    <citation type="journal article" date="2016" name="Nat. Commun.">
        <title>Thousands of microbial genomes shed light on interconnected biogeochemical processes in an aquifer system.</title>
        <authorList>
            <person name="Anantharaman K."/>
            <person name="Brown C.T."/>
            <person name="Hug L.A."/>
            <person name="Sharon I."/>
            <person name="Castelle C.J."/>
            <person name="Probst A.J."/>
            <person name="Thomas B.C."/>
            <person name="Singh A."/>
            <person name="Wilkins M.J."/>
            <person name="Karaoz U."/>
            <person name="Brodie E.L."/>
            <person name="Williams K.H."/>
            <person name="Hubbard S.S."/>
            <person name="Banfield J.F."/>
        </authorList>
    </citation>
    <scope>NUCLEOTIDE SEQUENCE [LARGE SCALE GENOMIC DNA]</scope>
</reference>
<proteinExistence type="predicted"/>
<comment type="caution">
    <text evidence="1">The sequence shown here is derived from an EMBL/GenBank/DDBJ whole genome shotgun (WGS) entry which is preliminary data.</text>
</comment>
<dbReference type="EMBL" id="MELI01000062">
    <property type="protein sequence ID" value="OFW33641.1"/>
    <property type="molecule type" value="Genomic_DNA"/>
</dbReference>
<evidence type="ECO:0000313" key="2">
    <source>
        <dbReference type="Proteomes" id="UP000178086"/>
    </source>
</evidence>